<organism evidence="1 2">
    <name type="scientific">Oryza sativa subsp. japonica</name>
    <name type="common">Rice</name>
    <dbReference type="NCBI Taxonomy" id="39947"/>
    <lineage>
        <taxon>Eukaryota</taxon>
        <taxon>Viridiplantae</taxon>
        <taxon>Streptophyta</taxon>
        <taxon>Embryophyta</taxon>
        <taxon>Tracheophyta</taxon>
        <taxon>Spermatophyta</taxon>
        <taxon>Magnoliopsida</taxon>
        <taxon>Liliopsida</taxon>
        <taxon>Poales</taxon>
        <taxon>Poaceae</taxon>
        <taxon>BOP clade</taxon>
        <taxon>Oryzoideae</taxon>
        <taxon>Oryzeae</taxon>
        <taxon>Oryzinae</taxon>
        <taxon>Oryza</taxon>
        <taxon>Oryza sativa</taxon>
    </lineage>
</organism>
<proteinExistence type="predicted"/>
<name>Q6ZG19_ORYSJ</name>
<accession>Q6ZG19</accession>
<gene>
    <name evidence="1" type="primary">OJ1112_D12.20</name>
</gene>
<reference evidence="2" key="1">
    <citation type="journal article" date="2005" name="Nature">
        <title>The map-based sequence of the rice genome.</title>
        <authorList>
            <consortium name="International rice genome sequencing project (IRGSP)"/>
            <person name="Matsumoto T."/>
            <person name="Wu J."/>
            <person name="Kanamori H."/>
            <person name="Katayose Y."/>
            <person name="Fujisawa M."/>
            <person name="Namiki N."/>
            <person name="Mizuno H."/>
            <person name="Yamamoto K."/>
            <person name="Antonio B.A."/>
            <person name="Baba T."/>
            <person name="Sakata K."/>
            <person name="Nagamura Y."/>
            <person name="Aoki H."/>
            <person name="Arikawa K."/>
            <person name="Arita K."/>
            <person name="Bito T."/>
            <person name="Chiden Y."/>
            <person name="Fujitsuka N."/>
            <person name="Fukunaka R."/>
            <person name="Hamada M."/>
            <person name="Harada C."/>
            <person name="Hayashi A."/>
            <person name="Hijishita S."/>
            <person name="Honda M."/>
            <person name="Hosokawa S."/>
            <person name="Ichikawa Y."/>
            <person name="Idonuma A."/>
            <person name="Iijima M."/>
            <person name="Ikeda M."/>
            <person name="Ikeno M."/>
            <person name="Ito K."/>
            <person name="Ito S."/>
            <person name="Ito T."/>
            <person name="Ito Y."/>
            <person name="Ito Y."/>
            <person name="Iwabuchi A."/>
            <person name="Kamiya K."/>
            <person name="Karasawa W."/>
            <person name="Kurita K."/>
            <person name="Katagiri S."/>
            <person name="Kikuta A."/>
            <person name="Kobayashi H."/>
            <person name="Kobayashi N."/>
            <person name="Machita K."/>
            <person name="Maehara T."/>
            <person name="Masukawa M."/>
            <person name="Mizubayashi T."/>
            <person name="Mukai Y."/>
            <person name="Nagasaki H."/>
            <person name="Nagata Y."/>
            <person name="Naito S."/>
            <person name="Nakashima M."/>
            <person name="Nakama Y."/>
            <person name="Nakamichi Y."/>
            <person name="Nakamura M."/>
            <person name="Meguro A."/>
            <person name="Negishi M."/>
            <person name="Ohta I."/>
            <person name="Ohta T."/>
            <person name="Okamoto M."/>
            <person name="Ono N."/>
            <person name="Saji S."/>
            <person name="Sakaguchi M."/>
            <person name="Sakai K."/>
            <person name="Shibata M."/>
            <person name="Shimokawa T."/>
            <person name="Song J."/>
            <person name="Takazaki Y."/>
            <person name="Terasawa K."/>
            <person name="Tsugane M."/>
            <person name="Tsuji K."/>
            <person name="Ueda S."/>
            <person name="Waki K."/>
            <person name="Yamagata H."/>
            <person name="Yamamoto M."/>
            <person name="Yamamoto S."/>
            <person name="Yamane H."/>
            <person name="Yoshiki S."/>
            <person name="Yoshihara R."/>
            <person name="Yukawa K."/>
            <person name="Zhong H."/>
            <person name="Yano M."/>
            <person name="Yuan Q."/>
            <person name="Ouyang S."/>
            <person name="Liu J."/>
            <person name="Jones K.M."/>
            <person name="Gansberger K."/>
            <person name="Moffat K."/>
            <person name="Hill J."/>
            <person name="Bera J."/>
            <person name="Fadrosh D."/>
            <person name="Jin S."/>
            <person name="Johri S."/>
            <person name="Kim M."/>
            <person name="Overton L."/>
            <person name="Reardon M."/>
            <person name="Tsitrin T."/>
            <person name="Vuong H."/>
            <person name="Weaver B."/>
            <person name="Ciecko A."/>
            <person name="Tallon L."/>
            <person name="Jackson J."/>
            <person name="Pai G."/>
            <person name="Aken S.V."/>
            <person name="Utterback T."/>
            <person name="Reidmuller S."/>
            <person name="Feldblyum T."/>
            <person name="Hsiao J."/>
            <person name="Zismann V."/>
            <person name="Iobst S."/>
            <person name="de Vazeille A.R."/>
            <person name="Buell C.R."/>
            <person name="Ying K."/>
            <person name="Li Y."/>
            <person name="Lu T."/>
            <person name="Huang Y."/>
            <person name="Zhao Q."/>
            <person name="Feng Q."/>
            <person name="Zhang L."/>
            <person name="Zhu J."/>
            <person name="Weng Q."/>
            <person name="Mu J."/>
            <person name="Lu Y."/>
            <person name="Fan D."/>
            <person name="Liu Y."/>
            <person name="Guan J."/>
            <person name="Zhang Y."/>
            <person name="Yu S."/>
            <person name="Liu X."/>
            <person name="Zhang Y."/>
            <person name="Hong G."/>
            <person name="Han B."/>
            <person name="Choisne N."/>
            <person name="Demange N."/>
            <person name="Orjeda G."/>
            <person name="Samain S."/>
            <person name="Cattolico L."/>
            <person name="Pelletier E."/>
            <person name="Couloux A."/>
            <person name="Segurens B."/>
            <person name="Wincker P."/>
            <person name="D'Hont A."/>
            <person name="Scarpelli C."/>
            <person name="Weissenbach J."/>
            <person name="Salanoubat M."/>
            <person name="Quetier F."/>
            <person name="Yu Y."/>
            <person name="Kim H.R."/>
            <person name="Rambo T."/>
            <person name="Currie J."/>
            <person name="Collura K."/>
            <person name="Luo M."/>
            <person name="Yang T."/>
            <person name="Ammiraju J.S.S."/>
            <person name="Engler F."/>
            <person name="Soderlund C."/>
            <person name="Wing R.A."/>
            <person name="Palmer L.E."/>
            <person name="de la Bastide M."/>
            <person name="Spiegel L."/>
            <person name="Nascimento L."/>
            <person name="Zutavern T."/>
            <person name="O'Shaughnessy A."/>
            <person name="Dike S."/>
            <person name="Dedhia N."/>
            <person name="Preston R."/>
            <person name="Balija V."/>
            <person name="McCombie W.R."/>
            <person name="Chow T."/>
            <person name="Chen H."/>
            <person name="Chung M."/>
            <person name="Chen C."/>
            <person name="Shaw J."/>
            <person name="Wu H."/>
            <person name="Hsiao K."/>
            <person name="Chao Y."/>
            <person name="Chu M."/>
            <person name="Cheng C."/>
            <person name="Hour A."/>
            <person name="Lee P."/>
            <person name="Lin S."/>
            <person name="Lin Y."/>
            <person name="Liou J."/>
            <person name="Liu S."/>
            <person name="Hsing Y."/>
            <person name="Raghuvanshi S."/>
            <person name="Mohanty A."/>
            <person name="Bharti A.K."/>
            <person name="Gaur A."/>
            <person name="Gupta V."/>
            <person name="Kumar D."/>
            <person name="Ravi V."/>
            <person name="Vij S."/>
            <person name="Kapur A."/>
            <person name="Khurana P."/>
            <person name="Khurana P."/>
            <person name="Khurana J.P."/>
            <person name="Tyagi A.K."/>
            <person name="Gaikwad K."/>
            <person name="Singh A."/>
            <person name="Dalal V."/>
            <person name="Srivastava S."/>
            <person name="Dixit A."/>
            <person name="Pal A.K."/>
            <person name="Ghazi I.A."/>
            <person name="Yadav M."/>
            <person name="Pandit A."/>
            <person name="Bhargava A."/>
            <person name="Sureshbabu K."/>
            <person name="Batra K."/>
            <person name="Sharma T.R."/>
            <person name="Mohapatra T."/>
            <person name="Singh N.K."/>
            <person name="Messing J."/>
            <person name="Nelson A.B."/>
            <person name="Fuks G."/>
            <person name="Kavchok S."/>
            <person name="Keizer G."/>
            <person name="Linton E."/>
            <person name="Llaca V."/>
            <person name="Song R."/>
            <person name="Tanyolac B."/>
            <person name="Young S."/>
            <person name="Ho-Il K."/>
            <person name="Hahn J.H."/>
            <person name="Sangsakoo G."/>
            <person name="Vanavichit A."/>
            <person name="de Mattos Luiz.A.T."/>
            <person name="Zimmer P.D."/>
            <person name="Malone G."/>
            <person name="Dellagostin O."/>
            <person name="de Oliveira A.C."/>
            <person name="Bevan M."/>
            <person name="Bancroft I."/>
            <person name="Minx P."/>
            <person name="Cordum H."/>
            <person name="Wilson R."/>
            <person name="Cheng Z."/>
            <person name="Jin W."/>
            <person name="Jiang J."/>
            <person name="Leong S.A."/>
            <person name="Iwama H."/>
            <person name="Gojobori T."/>
            <person name="Itoh T."/>
            <person name="Niimura Y."/>
            <person name="Fujii Y."/>
            <person name="Habara T."/>
            <person name="Sakai H."/>
            <person name="Sato Y."/>
            <person name="Wilson G."/>
            <person name="Kumar K."/>
            <person name="McCouch S."/>
            <person name="Juretic N."/>
            <person name="Hoen D."/>
            <person name="Wright S."/>
            <person name="Bruskiewich R."/>
            <person name="Bureau T."/>
            <person name="Miyao A."/>
            <person name="Hirochika H."/>
            <person name="Nishikawa T."/>
            <person name="Kadowaki K."/>
            <person name="Sugiura M."/>
            <person name="Burr B."/>
            <person name="Sasaki T."/>
        </authorList>
    </citation>
    <scope>NUCLEOTIDE SEQUENCE [LARGE SCALE GENOMIC DNA]</scope>
    <source>
        <strain evidence="2">cv. Nipponbare</strain>
    </source>
</reference>
<reference evidence="2" key="2">
    <citation type="journal article" date="2008" name="Nucleic Acids Res.">
        <title>The rice annotation project database (RAP-DB): 2008 update.</title>
        <authorList>
            <consortium name="The rice annotation project (RAP)"/>
        </authorList>
    </citation>
    <scope>GENOME REANNOTATION</scope>
    <source>
        <strain evidence="2">cv. Nipponbare</strain>
    </source>
</reference>
<dbReference type="AlphaFoldDB" id="Q6ZG19"/>
<sequence>MSLYARRKGGGRVCPCACVLVVRSPPRLASPHSSPLAARPPSFLALAFLSRSTLAMELGAMKLALDMEETLDSEVALDSEMTLWDSVEMALDSVKVDLDSVEVALD</sequence>
<dbReference type="EMBL" id="AP004155">
    <property type="protein sequence ID" value="BAC98541.1"/>
    <property type="molecule type" value="Genomic_DNA"/>
</dbReference>
<evidence type="ECO:0000313" key="1">
    <source>
        <dbReference type="EMBL" id="BAC98541.1"/>
    </source>
</evidence>
<evidence type="ECO:0000313" key="2">
    <source>
        <dbReference type="Proteomes" id="UP000000763"/>
    </source>
</evidence>
<protein>
    <submittedName>
        <fullName evidence="1">Uncharacterized protein</fullName>
    </submittedName>
</protein>
<dbReference type="Proteomes" id="UP000000763">
    <property type="component" value="Chromosome 8"/>
</dbReference>